<evidence type="ECO:0000256" key="3">
    <source>
        <dbReference type="ARBA" id="ARBA00022598"/>
    </source>
</evidence>
<feature type="active site" description="For glutaminase activity" evidence="7">
    <location>
        <position position="112"/>
    </location>
</feature>
<organism evidence="12 13">
    <name type="scientific">Desulfurivibrio alkaliphilus (strain DSM 19089 / UNIQEM U267 / AHT2)</name>
    <dbReference type="NCBI Taxonomy" id="589865"/>
    <lineage>
        <taxon>Bacteria</taxon>
        <taxon>Pseudomonadati</taxon>
        <taxon>Thermodesulfobacteriota</taxon>
        <taxon>Desulfobulbia</taxon>
        <taxon>Desulfobulbales</taxon>
        <taxon>Desulfobulbaceae</taxon>
        <taxon>Desulfurivibrio</taxon>
    </lineage>
</organism>
<feature type="active site" description="Proton acceptor; for glutaminase activity" evidence="7">
    <location>
        <position position="41"/>
    </location>
</feature>
<evidence type="ECO:0000256" key="7">
    <source>
        <dbReference type="HAMAP-Rule" id="MF_02090"/>
    </source>
</evidence>
<sequence>MKLALIQINPRIGDFRHNTEVIIDRCRRAANLGCELAVLPELAISGYPPEDLLERPDFLAHHQRALERLLKEIRGIGVLCGAIIPNPAPTGKPLHNAALLFADGEILATTTKRLLPTYDVFGESRYFEPGPPGKIIEFQGLRLAITICEDVWNHVIFTPHRPYHHDPVAELLGPPAARSGNTPAPADLLVNIAASPFESGKTARREQIFQTISRRYQIPLVFVNQVGGQDSLIFDGDSLAYNTDGRVICRAARFQEDLTVFALPQASGPGEETAPSAGANLPGADHDLEAAEILAALVLGTGDFVRKCGFSQTILGLSGGLDSALTAVIAAQALGPAKVLGLALPSAYSAPASQEDARALAANLGLAYEVLPIDQVLAAYRPALAPLLGDQSWPGLVEQNLQARIRGNLLMAESNRSGRLLLNTGNKSELAVGYCTLYGDMCGALAVLADVPKTMVYRLAKLVNREEEIIPRRTIERPPSAELAPGQRDDDELPPYEVLDPILQAYLEEQLEAAAIIQRGYPATVVNEVIERIHRNEHKRRQAPPGLKISGKAFGAGRLYPLTANYQPS</sequence>
<name>D6Z4Z7_DESAT</name>
<dbReference type="GO" id="GO:0005737">
    <property type="term" value="C:cytoplasm"/>
    <property type="evidence" value="ECO:0007669"/>
    <property type="project" value="InterPro"/>
</dbReference>
<evidence type="ECO:0000313" key="13">
    <source>
        <dbReference type="Proteomes" id="UP000001508"/>
    </source>
</evidence>
<feature type="binding site" evidence="7">
    <location>
        <position position="539"/>
    </location>
    <ligand>
        <name>deamido-NAD(+)</name>
        <dbReference type="ChEBI" id="CHEBI:58437"/>
        <note>ligand shared between two neighboring subunits</note>
    </ligand>
</feature>
<gene>
    <name evidence="7" type="primary">nadE</name>
    <name evidence="12" type="ordered locus">DaAHT2_1942</name>
</gene>
<dbReference type="Pfam" id="PF00795">
    <property type="entry name" value="CN_hydrolase"/>
    <property type="match status" value="1"/>
</dbReference>
<keyword evidence="3 7" id="KW-0436">Ligase</keyword>
<dbReference type="AlphaFoldDB" id="D6Z4Z7"/>
<dbReference type="InterPro" id="IPR036526">
    <property type="entry name" value="C-N_Hydrolase_sf"/>
</dbReference>
<evidence type="ECO:0000256" key="4">
    <source>
        <dbReference type="ARBA" id="ARBA00022741"/>
    </source>
</evidence>
<evidence type="ECO:0000256" key="5">
    <source>
        <dbReference type="ARBA" id="ARBA00022840"/>
    </source>
</evidence>
<dbReference type="InterPro" id="IPR014729">
    <property type="entry name" value="Rossmann-like_a/b/a_fold"/>
</dbReference>
<evidence type="ECO:0000256" key="8">
    <source>
        <dbReference type="PIRNR" id="PIRNR006630"/>
    </source>
</evidence>
<dbReference type="GO" id="GO:0009435">
    <property type="term" value="P:NAD+ biosynthetic process"/>
    <property type="evidence" value="ECO:0007669"/>
    <property type="project" value="UniProtKB-UniRule"/>
</dbReference>
<comment type="pathway">
    <text evidence="1 7 8">Cofactor biosynthesis; NAD(+) biosynthesis; NAD(+) from deamido-NAD(+) (L-Gln route): step 1/1.</text>
</comment>
<keyword evidence="13" id="KW-1185">Reference proteome</keyword>
<dbReference type="InterPro" id="IPR022310">
    <property type="entry name" value="NAD/GMP_synthase"/>
</dbReference>
<dbReference type="InterPro" id="IPR003694">
    <property type="entry name" value="NAD_synthase"/>
</dbReference>
<dbReference type="PROSITE" id="PS50263">
    <property type="entry name" value="CN_HYDROLASE"/>
    <property type="match status" value="1"/>
</dbReference>
<evidence type="ECO:0000256" key="6">
    <source>
        <dbReference type="ARBA" id="ARBA00023027"/>
    </source>
</evidence>
<dbReference type="InterPro" id="IPR003010">
    <property type="entry name" value="C-N_Hydrolase"/>
</dbReference>
<feature type="region of interest" description="Disordered" evidence="10">
    <location>
        <begin position="473"/>
        <end position="494"/>
    </location>
</feature>
<dbReference type="GO" id="GO:0004359">
    <property type="term" value="F:glutaminase activity"/>
    <property type="evidence" value="ECO:0007669"/>
    <property type="project" value="InterPro"/>
</dbReference>
<dbReference type="KEGG" id="dak:DaAHT2_1942"/>
<proteinExistence type="inferred from homology"/>
<feature type="binding site" evidence="7">
    <location>
        <position position="429"/>
    </location>
    <ligand>
        <name>deamido-NAD(+)</name>
        <dbReference type="ChEBI" id="CHEBI:58437"/>
        <note>ligand shared between two neighboring subunits</note>
    </ligand>
</feature>
<evidence type="ECO:0000313" key="12">
    <source>
        <dbReference type="EMBL" id="ADH86622.1"/>
    </source>
</evidence>
<evidence type="ECO:0000256" key="1">
    <source>
        <dbReference type="ARBA" id="ARBA00005188"/>
    </source>
</evidence>
<comment type="similarity">
    <text evidence="2 7 8">In the C-terminal section; belongs to the NAD synthetase family.</text>
</comment>
<dbReference type="Gene3D" id="3.60.110.10">
    <property type="entry name" value="Carbon-nitrogen hydrolase"/>
    <property type="match status" value="1"/>
</dbReference>
<dbReference type="RefSeq" id="WP_013164145.1">
    <property type="nucleotide sequence ID" value="NC_014216.1"/>
</dbReference>
<feature type="binding site" evidence="7">
    <location>
        <position position="424"/>
    </location>
    <ligand>
        <name>ATP</name>
        <dbReference type="ChEBI" id="CHEBI:30616"/>
    </ligand>
</feature>
<dbReference type="Gene3D" id="3.40.50.620">
    <property type="entry name" value="HUPs"/>
    <property type="match status" value="1"/>
</dbReference>
<dbReference type="SUPFAM" id="SSF56317">
    <property type="entry name" value="Carbon-nitrogen hydrolase"/>
    <property type="match status" value="1"/>
</dbReference>
<evidence type="ECO:0000256" key="9">
    <source>
        <dbReference type="RuleBase" id="RU003811"/>
    </source>
</evidence>
<dbReference type="Pfam" id="PF02540">
    <property type="entry name" value="NAD_synthase"/>
    <property type="match status" value="1"/>
</dbReference>
<dbReference type="SUPFAM" id="SSF52402">
    <property type="entry name" value="Adenine nucleotide alpha hydrolases-like"/>
    <property type="match status" value="1"/>
</dbReference>
<dbReference type="Proteomes" id="UP000001508">
    <property type="component" value="Chromosome"/>
</dbReference>
<dbReference type="UniPathway" id="UPA00253">
    <property type="reaction ID" value="UER00334"/>
</dbReference>
<feature type="binding site" evidence="7">
    <location>
        <position position="400"/>
    </location>
    <ligand>
        <name>deamido-NAD(+)</name>
        <dbReference type="ChEBI" id="CHEBI:58437"/>
        <note>ligand shared between two neighboring subunits</note>
    </ligand>
</feature>
<evidence type="ECO:0000256" key="10">
    <source>
        <dbReference type="SAM" id="MobiDB-lite"/>
    </source>
</evidence>
<feature type="domain" description="CN hydrolase" evidence="11">
    <location>
        <begin position="1"/>
        <end position="265"/>
    </location>
</feature>
<keyword evidence="4 7" id="KW-0547">Nucleotide-binding</keyword>
<comment type="function">
    <text evidence="7">Catalyzes the ATP-dependent amidation of deamido-NAD to form NAD. Uses L-glutamine as a nitrogen source.</text>
</comment>
<dbReference type="InterPro" id="IPR014445">
    <property type="entry name" value="Gln-dep_NAD_synthase"/>
</dbReference>
<evidence type="ECO:0000259" key="11">
    <source>
        <dbReference type="PROSITE" id="PS50263"/>
    </source>
</evidence>
<dbReference type="eggNOG" id="COG0388">
    <property type="taxonomic scope" value="Bacteria"/>
</dbReference>
<dbReference type="OrthoDB" id="9799210at2"/>
<comment type="similarity">
    <text evidence="9">Belongs to the NAD synthetase family.</text>
</comment>
<feature type="binding site" evidence="7">
    <location>
        <begin position="316"/>
        <end position="323"/>
    </location>
    <ligand>
        <name>ATP</name>
        <dbReference type="ChEBI" id="CHEBI:30616"/>
    </ligand>
</feature>
<dbReference type="STRING" id="589865.DaAHT2_1942"/>
<dbReference type="GO" id="GO:0003952">
    <property type="term" value="F:NAD+ synthase (glutamine-hydrolyzing) activity"/>
    <property type="evidence" value="ECO:0007669"/>
    <property type="project" value="UniProtKB-UniRule"/>
</dbReference>
<dbReference type="EC" id="6.3.5.1" evidence="7 8"/>
<dbReference type="PANTHER" id="PTHR23090:SF9">
    <property type="entry name" value="GLUTAMINE-DEPENDENT NAD(+) SYNTHETASE"/>
    <property type="match status" value="1"/>
</dbReference>
<dbReference type="HOGENOM" id="CLU_022313_2_0_7"/>
<dbReference type="eggNOG" id="COG0171">
    <property type="taxonomic scope" value="Bacteria"/>
</dbReference>
<keyword evidence="5 7" id="KW-0067">ATP-binding</keyword>
<evidence type="ECO:0000256" key="2">
    <source>
        <dbReference type="ARBA" id="ARBA00007145"/>
    </source>
</evidence>
<dbReference type="CDD" id="cd07570">
    <property type="entry name" value="GAT_Gln-NAD-synth"/>
    <property type="match status" value="1"/>
</dbReference>
<dbReference type="PIRSF" id="PIRSF006630">
    <property type="entry name" value="NADS_GAT"/>
    <property type="match status" value="1"/>
</dbReference>
<accession>D6Z4Z7</accession>
<dbReference type="HAMAP" id="MF_02090">
    <property type="entry name" value="NadE_glutamine_dep"/>
    <property type="match status" value="1"/>
</dbReference>
<feature type="binding site" evidence="7">
    <location>
        <position position="201"/>
    </location>
    <ligand>
        <name>L-glutamine</name>
        <dbReference type="ChEBI" id="CHEBI:58359"/>
    </ligand>
</feature>
<dbReference type="NCBIfam" id="NF010588">
    <property type="entry name" value="PRK13981.1"/>
    <property type="match status" value="1"/>
</dbReference>
<dbReference type="PANTHER" id="PTHR23090">
    <property type="entry name" value="NH 3 /GLUTAMINE-DEPENDENT NAD + SYNTHETASE"/>
    <property type="match status" value="1"/>
</dbReference>
<dbReference type="GO" id="GO:0005524">
    <property type="term" value="F:ATP binding"/>
    <property type="evidence" value="ECO:0007669"/>
    <property type="project" value="UniProtKB-UniRule"/>
</dbReference>
<dbReference type="EMBL" id="CP001940">
    <property type="protein sequence ID" value="ADH86622.1"/>
    <property type="molecule type" value="Genomic_DNA"/>
</dbReference>
<dbReference type="CDD" id="cd00553">
    <property type="entry name" value="NAD_synthase"/>
    <property type="match status" value="1"/>
</dbReference>
<keyword evidence="6 7" id="KW-0520">NAD</keyword>
<dbReference type="NCBIfam" id="TIGR00552">
    <property type="entry name" value="nadE"/>
    <property type="match status" value="1"/>
</dbReference>
<dbReference type="InParanoid" id="D6Z4Z7"/>
<feature type="active site" description="Nucleophile; for glutaminase activity" evidence="7">
    <location>
        <position position="148"/>
    </location>
</feature>
<dbReference type="GO" id="GO:0008795">
    <property type="term" value="F:NAD+ synthase activity"/>
    <property type="evidence" value="ECO:0007669"/>
    <property type="project" value="UniProtKB-UniRule"/>
</dbReference>
<feature type="binding site" evidence="7">
    <location>
        <position position="118"/>
    </location>
    <ligand>
        <name>L-glutamine</name>
        <dbReference type="ChEBI" id="CHEBI:58359"/>
    </ligand>
</feature>
<reference evidence="13" key="1">
    <citation type="submission" date="2010-02" db="EMBL/GenBank/DDBJ databases">
        <title>Complete sequence of Desulfurivibrio alkaliphilus AHT2.</title>
        <authorList>
            <consortium name="US DOE Joint Genome Institute"/>
            <person name="Pitluck S."/>
            <person name="Chertkov O."/>
            <person name="Detter J.C."/>
            <person name="Han C."/>
            <person name="Tapia R."/>
            <person name="Larimer F."/>
            <person name="Land M."/>
            <person name="Hauser L."/>
            <person name="Kyrpides N."/>
            <person name="Mikhailova N."/>
            <person name="Sorokin D.Y."/>
            <person name="Muyzer G."/>
            <person name="Woyke T."/>
        </authorList>
    </citation>
    <scope>NUCLEOTIDE SEQUENCE [LARGE SCALE GENOMIC DNA]</scope>
    <source>
        <strain evidence="13">DSM 19089 / UNIQEM U267 / AHT2</strain>
    </source>
</reference>
<feature type="binding site" evidence="7">
    <location>
        <position position="195"/>
    </location>
    <ligand>
        <name>L-glutamine</name>
        <dbReference type="ChEBI" id="CHEBI:58359"/>
    </ligand>
</feature>
<dbReference type="FunFam" id="3.40.50.620:FF:000106">
    <property type="entry name" value="Glutamine-dependent NAD(+) synthetase"/>
    <property type="match status" value="1"/>
</dbReference>
<comment type="caution">
    <text evidence="7">Lacks conserved residue(s) required for the propagation of feature annotation.</text>
</comment>
<protein>
    <recommendedName>
        <fullName evidence="7 8">Glutamine-dependent NAD(+) synthetase</fullName>
        <ecNumber evidence="7 8">6.3.5.1</ecNumber>
    </recommendedName>
    <alternativeName>
        <fullName evidence="7 8">NAD(+) synthase [glutamine-hydrolyzing]</fullName>
    </alternativeName>
</protein>
<comment type="catalytic activity">
    <reaction evidence="7 8">
        <text>deamido-NAD(+) + L-glutamine + ATP + H2O = L-glutamate + AMP + diphosphate + NAD(+) + H(+)</text>
        <dbReference type="Rhea" id="RHEA:24384"/>
        <dbReference type="ChEBI" id="CHEBI:15377"/>
        <dbReference type="ChEBI" id="CHEBI:15378"/>
        <dbReference type="ChEBI" id="CHEBI:29985"/>
        <dbReference type="ChEBI" id="CHEBI:30616"/>
        <dbReference type="ChEBI" id="CHEBI:33019"/>
        <dbReference type="ChEBI" id="CHEBI:57540"/>
        <dbReference type="ChEBI" id="CHEBI:58359"/>
        <dbReference type="ChEBI" id="CHEBI:58437"/>
        <dbReference type="ChEBI" id="CHEBI:456215"/>
        <dbReference type="EC" id="6.3.5.1"/>
    </reaction>
</comment>